<organism evidence="1 2">
    <name type="scientific">Streptacidiphilus alkalitolerans</name>
    <dbReference type="NCBI Taxonomy" id="3342712"/>
    <lineage>
        <taxon>Bacteria</taxon>
        <taxon>Bacillati</taxon>
        <taxon>Actinomycetota</taxon>
        <taxon>Actinomycetes</taxon>
        <taxon>Kitasatosporales</taxon>
        <taxon>Streptomycetaceae</taxon>
        <taxon>Streptacidiphilus</taxon>
    </lineage>
</organism>
<evidence type="ECO:0000313" key="2">
    <source>
        <dbReference type="Proteomes" id="UP001592582"/>
    </source>
</evidence>
<dbReference type="PROSITE" id="PS51257">
    <property type="entry name" value="PROKAR_LIPOPROTEIN"/>
    <property type="match status" value="1"/>
</dbReference>
<evidence type="ECO:0000313" key="1">
    <source>
        <dbReference type="EMBL" id="MFC1414348.1"/>
    </source>
</evidence>
<comment type="caution">
    <text evidence="1">The sequence shown here is derived from an EMBL/GenBank/DDBJ whole genome shotgun (WGS) entry which is preliminary data.</text>
</comment>
<dbReference type="Gene3D" id="3.20.20.300">
    <property type="entry name" value="Glycoside hydrolase, family 3, N-terminal domain"/>
    <property type="match status" value="1"/>
</dbReference>
<dbReference type="EMBL" id="JBHEZX010000023">
    <property type="protein sequence ID" value="MFC1414348.1"/>
    <property type="molecule type" value="Genomic_DNA"/>
</dbReference>
<gene>
    <name evidence="1" type="ORF">ACEZDG_34305</name>
</gene>
<dbReference type="InterPro" id="IPR050226">
    <property type="entry name" value="NagZ_Beta-hexosaminidase"/>
</dbReference>
<proteinExistence type="predicted"/>
<dbReference type="InterPro" id="IPR036962">
    <property type="entry name" value="Glyco_hydro_3_N_sf"/>
</dbReference>
<dbReference type="Proteomes" id="UP001592582">
    <property type="component" value="Unassembled WGS sequence"/>
</dbReference>
<dbReference type="InterPro" id="IPR017853">
    <property type="entry name" value="GH"/>
</dbReference>
<name>A0ABV6VKX9_9ACTN</name>
<keyword evidence="2" id="KW-1185">Reference proteome</keyword>
<dbReference type="PANTHER" id="PTHR30480">
    <property type="entry name" value="BETA-HEXOSAMINIDASE-RELATED"/>
    <property type="match status" value="1"/>
</dbReference>
<dbReference type="GO" id="GO:0016787">
    <property type="term" value="F:hydrolase activity"/>
    <property type="evidence" value="ECO:0007669"/>
    <property type="project" value="UniProtKB-KW"/>
</dbReference>
<dbReference type="SUPFAM" id="SSF51445">
    <property type="entry name" value="(Trans)glycosidases"/>
    <property type="match status" value="1"/>
</dbReference>
<dbReference type="Pfam" id="PF00933">
    <property type="entry name" value="Glyco_hydro_3"/>
    <property type="match status" value="1"/>
</dbReference>
<dbReference type="InterPro" id="IPR001764">
    <property type="entry name" value="Glyco_hydro_3_N"/>
</dbReference>
<sequence length="426" mass="42683">MPAAARTAGLKLPLLVLLLGVAMAAAACGDGGGSPASASPTPTAPHSASASPASTSPTSTSPTASPTGAQTRSAASACVERTLAGMSTAQRVGQLFMSAVSSTGPTAAQLQVLRQGQVGSVILMGHTEAGSRAVRAGTDRVQALAPTVAGSRVGLLVGVDQEGGQIQVLGGPGFSAMPSAAEQGGWPTALLQGRAATWGRQLAQAGVQLDLAPVVDVVPAEETSVNEPIGRLARGFGSTPGTVARQSSAFVRGLRQSGVLSTLKHFPSLGHVQGNTDFAANVVDNVTGPDGDFVLPYRSGIQAGAQFVMVALATYTRIDPRHPAVFSPTVVRGLLRGTIGFQGVVVSDDLGNAASVRSVPAGQRATGFLAAGGDLVLTVDPATVGAMTAAVLAEVNRDPAFRKGVDASVRRVLTAKLAAGLLTCPH</sequence>
<reference evidence="1 2" key="1">
    <citation type="submission" date="2024-09" db="EMBL/GenBank/DDBJ databases">
        <authorList>
            <person name="Lee S.D."/>
        </authorList>
    </citation>
    <scope>NUCLEOTIDE SEQUENCE [LARGE SCALE GENOMIC DNA]</scope>
    <source>
        <strain evidence="1 2">N1-1</strain>
    </source>
</reference>
<keyword evidence="1" id="KW-0378">Hydrolase</keyword>
<protein>
    <submittedName>
        <fullName evidence="1">Glycoside hydrolase family 3 N-terminal domain-containing protein</fullName>
    </submittedName>
</protein>
<accession>A0ABV6VKX9</accession>
<dbReference type="PANTHER" id="PTHR30480:SF13">
    <property type="entry name" value="BETA-HEXOSAMINIDASE"/>
    <property type="match status" value="1"/>
</dbReference>